<dbReference type="Proteomes" id="UP000028607">
    <property type="component" value="Unassembled WGS sequence"/>
</dbReference>
<protein>
    <recommendedName>
        <fullName evidence="4">DUF1850 domain-containing protein</fullName>
    </recommendedName>
</protein>
<name>A0A085TXT3_9RHOB</name>
<evidence type="ECO:0000256" key="1">
    <source>
        <dbReference type="SAM" id="SignalP"/>
    </source>
</evidence>
<dbReference type="PATRIC" id="fig|1317124.6.peg.1257"/>
<gene>
    <name evidence="2" type="ORF">DW2_06198</name>
</gene>
<evidence type="ECO:0000313" key="3">
    <source>
        <dbReference type="Proteomes" id="UP000028607"/>
    </source>
</evidence>
<dbReference type="AlphaFoldDB" id="A0A085TXT3"/>
<feature type="signal peptide" evidence="1">
    <location>
        <begin position="1"/>
        <end position="16"/>
    </location>
</feature>
<dbReference type="RefSeq" id="WP_038144632.1">
    <property type="nucleotide sequence ID" value="NZ_AQRC01000004.1"/>
</dbReference>
<feature type="chain" id="PRO_5001797620" description="DUF1850 domain-containing protein" evidence="1">
    <location>
        <begin position="17"/>
        <end position="128"/>
    </location>
</feature>
<dbReference type="InterPro" id="IPR015001">
    <property type="entry name" value="DUF1850"/>
</dbReference>
<dbReference type="OrthoDB" id="5298197at2"/>
<proteinExistence type="predicted"/>
<organism evidence="2 3">
    <name type="scientific">Thioclava atlantica</name>
    <dbReference type="NCBI Taxonomy" id="1317124"/>
    <lineage>
        <taxon>Bacteria</taxon>
        <taxon>Pseudomonadati</taxon>
        <taxon>Pseudomonadota</taxon>
        <taxon>Alphaproteobacteria</taxon>
        <taxon>Rhodobacterales</taxon>
        <taxon>Paracoccaceae</taxon>
        <taxon>Thioclava</taxon>
    </lineage>
</organism>
<accession>A0A085TXT3</accession>
<keyword evidence="3" id="KW-1185">Reference proteome</keyword>
<keyword evidence="1" id="KW-0732">Signal</keyword>
<dbReference type="EMBL" id="AQRC01000004">
    <property type="protein sequence ID" value="KFE35530.1"/>
    <property type="molecule type" value="Genomic_DNA"/>
</dbReference>
<dbReference type="Pfam" id="PF08905">
    <property type="entry name" value="DUF1850"/>
    <property type="match status" value="1"/>
</dbReference>
<reference evidence="3" key="1">
    <citation type="submission" date="2013-04" db="EMBL/GenBank/DDBJ databases">
        <title>Thioclava sp. 13D2W-2 Genome Sequencing.</title>
        <authorList>
            <person name="Lai Q."/>
            <person name="Li G."/>
            <person name="Shao Z."/>
        </authorList>
    </citation>
    <scope>NUCLEOTIDE SEQUENCE [LARGE SCALE GENOMIC DNA]</scope>
    <source>
        <strain evidence="3">13D2W-2</strain>
    </source>
</reference>
<comment type="caution">
    <text evidence="2">The sequence shown here is derived from an EMBL/GenBank/DDBJ whole genome shotgun (WGS) entry which is preliminary data.</text>
</comment>
<sequence length="128" mass="13427">MSATCLMVGAAMIALAPSGQFSLDWTHSVEKEGWREHWQVTDHHSLRLVGAAVKGSGAGMEPGPGGHFEDGWWVWKANGPEVPEIELAASGATVSGWTLCSESCEVVGARREAPIRIAPCDADAGGEG</sequence>
<dbReference type="eggNOG" id="COG4729">
    <property type="taxonomic scope" value="Bacteria"/>
</dbReference>
<evidence type="ECO:0000313" key="2">
    <source>
        <dbReference type="EMBL" id="KFE35530.1"/>
    </source>
</evidence>
<dbReference type="STRING" id="1317124.DW2_06198"/>
<evidence type="ECO:0008006" key="4">
    <source>
        <dbReference type="Google" id="ProtNLM"/>
    </source>
</evidence>
<reference evidence="2 3" key="2">
    <citation type="journal article" date="2015" name="Antonie Van Leeuwenhoek">
        <title>Thioclava indica sp. nov., isolated from surface seawater of the Indian Ocean.</title>
        <authorList>
            <person name="Liu Y."/>
            <person name="Lai Q."/>
            <person name="Du J."/>
            <person name="Xu H."/>
            <person name="Jiang L."/>
            <person name="Shao Z."/>
        </authorList>
    </citation>
    <scope>NUCLEOTIDE SEQUENCE [LARGE SCALE GENOMIC DNA]</scope>
    <source>
        <strain evidence="2 3">13D2W-2</strain>
    </source>
</reference>